<evidence type="ECO:0000313" key="3">
    <source>
        <dbReference type="EMBL" id="MCH4295789.1"/>
    </source>
</evidence>
<accession>A0AAJ1EZ65</accession>
<evidence type="ECO:0000259" key="2">
    <source>
        <dbReference type="SMART" id="SM01204"/>
    </source>
</evidence>
<dbReference type="InterPro" id="IPR013702">
    <property type="entry name" value="FIST_domain_N"/>
</dbReference>
<protein>
    <submittedName>
        <fullName evidence="3">FIST C-terminal domain-containing protein</fullName>
    </submittedName>
</protein>
<dbReference type="SMART" id="SM01204">
    <property type="entry name" value="FIST_C"/>
    <property type="match status" value="1"/>
</dbReference>
<evidence type="ECO:0000313" key="4">
    <source>
        <dbReference type="Proteomes" id="UP001297581"/>
    </source>
</evidence>
<feature type="domain" description="FIST C-domain" evidence="2">
    <location>
        <begin position="215"/>
        <end position="353"/>
    </location>
</feature>
<dbReference type="InterPro" id="IPR019494">
    <property type="entry name" value="FIST_C"/>
</dbReference>
<organism evidence="3 4">
    <name type="scientific">Shewanella zhuhaiensis</name>
    <dbReference type="NCBI Taxonomy" id="2919576"/>
    <lineage>
        <taxon>Bacteria</taxon>
        <taxon>Pseudomonadati</taxon>
        <taxon>Pseudomonadota</taxon>
        <taxon>Gammaproteobacteria</taxon>
        <taxon>Alteromonadales</taxon>
        <taxon>Shewanellaceae</taxon>
        <taxon>Shewanella</taxon>
    </lineage>
</organism>
<dbReference type="Proteomes" id="UP001297581">
    <property type="component" value="Unassembled WGS sequence"/>
</dbReference>
<name>A0AAJ1EZ65_9GAMM</name>
<dbReference type="AlphaFoldDB" id="A0AAJ1EZ65"/>
<proteinExistence type="predicted"/>
<dbReference type="Pfam" id="PF10442">
    <property type="entry name" value="FIST_C"/>
    <property type="match status" value="1"/>
</dbReference>
<dbReference type="SMART" id="SM00897">
    <property type="entry name" value="FIST"/>
    <property type="match status" value="1"/>
</dbReference>
<dbReference type="RefSeq" id="WP_240591917.1">
    <property type="nucleotide sequence ID" value="NZ_JAKUDL010000006.1"/>
</dbReference>
<dbReference type="Pfam" id="PF08495">
    <property type="entry name" value="FIST"/>
    <property type="match status" value="1"/>
</dbReference>
<comment type="caution">
    <text evidence="3">The sequence shown here is derived from an EMBL/GenBank/DDBJ whole genome shotgun (WGS) entry which is preliminary data.</text>
</comment>
<sequence length="381" mass="40706">MKSVQTHWDGEAWSPCDLTGFNLDTTLVLIFGDLPNAIAPVQALREQLPQAQFAGCTTAGEISSHGATDDVLVATIIAFEHSQIKLASTQVARREDSRVAGKRLADALNDDDLQYIMVISDGLTVNGSELARELVAVHPGVPVTGGLAGDGARFNETFTLANDKLATHQVVAIGFYGDALSVSYGSRGGWIPFGPIREVTDAEANVLKELDHESALTVYRRYLGEQANELPAAGLRYPLEIMEEGKNTTVVRTLLSINEQDGSVVFAGDIPKGASARLMRANAESLIDGANQAATACQQGCKQGCEVAILVSCVGRRLLLRQLADEEIDEVTAVLGDDVMVCGYYSYGEIAPFEMGDCAELHNQTMTVTSLSERKGDAPTA</sequence>
<dbReference type="PANTHER" id="PTHR40252">
    <property type="entry name" value="BLR0328 PROTEIN"/>
    <property type="match status" value="1"/>
</dbReference>
<keyword evidence="4" id="KW-1185">Reference proteome</keyword>
<reference evidence="3 4" key="1">
    <citation type="submission" date="2022-02" db="EMBL/GenBank/DDBJ databases">
        <title>The genome sequence of Shewanella sp. 3B26.</title>
        <authorList>
            <person name="Du J."/>
        </authorList>
    </citation>
    <scope>NUCLEOTIDE SEQUENCE [LARGE SCALE GENOMIC DNA]</scope>
    <source>
        <strain evidence="3 4">3B26</strain>
    </source>
</reference>
<dbReference type="PANTHER" id="PTHR40252:SF2">
    <property type="entry name" value="BLR0328 PROTEIN"/>
    <property type="match status" value="1"/>
</dbReference>
<evidence type="ECO:0000259" key="1">
    <source>
        <dbReference type="SMART" id="SM00897"/>
    </source>
</evidence>
<gene>
    <name evidence="3" type="ORF">MJ923_15905</name>
</gene>
<dbReference type="EMBL" id="JAKUDL010000006">
    <property type="protein sequence ID" value="MCH4295789.1"/>
    <property type="molecule type" value="Genomic_DNA"/>
</dbReference>
<feature type="domain" description="FIST" evidence="1">
    <location>
        <begin position="24"/>
        <end position="214"/>
    </location>
</feature>